<proteinExistence type="predicted"/>
<dbReference type="EMBL" id="RRZD01000002">
    <property type="protein sequence ID" value="MBE0399018.1"/>
    <property type="molecule type" value="Genomic_DNA"/>
</dbReference>
<reference evidence="2 3" key="1">
    <citation type="submission" date="2020-07" db="EMBL/GenBank/DDBJ databases">
        <title>Halophilic bacteria isolated from french cheeses.</title>
        <authorList>
            <person name="Kothe C.I."/>
            <person name="Farah-Kraiem B."/>
            <person name="Renault P."/>
            <person name="Dridi B."/>
        </authorList>
    </citation>
    <scope>NUCLEOTIDE SEQUENCE [LARGE SCALE GENOMIC DNA]</scope>
    <source>
        <strain evidence="2 3">FME1</strain>
    </source>
</reference>
<dbReference type="RefSeq" id="WP_096281056.1">
    <property type="nucleotide sequence ID" value="NZ_CP189763.1"/>
</dbReference>
<evidence type="ECO:0000259" key="1">
    <source>
        <dbReference type="Pfam" id="PF20155"/>
    </source>
</evidence>
<dbReference type="Proteomes" id="UP001645039">
    <property type="component" value="Unassembled WGS sequence"/>
</dbReference>
<dbReference type="NCBIfam" id="TIGR02675">
    <property type="entry name" value="tape_meas_nterm"/>
    <property type="match status" value="1"/>
</dbReference>
<protein>
    <submittedName>
        <fullName evidence="2">Tape measure protein</fullName>
    </submittedName>
</protein>
<name>A0ABR9EXR2_9GAMM</name>
<feature type="domain" description="Tape measure protein N-terminal" evidence="1">
    <location>
        <begin position="59"/>
        <end position="250"/>
    </location>
</feature>
<dbReference type="Pfam" id="PF20155">
    <property type="entry name" value="TMP_3"/>
    <property type="match status" value="1"/>
</dbReference>
<sequence length="984" mass="102938">MKTSSSRLEIIIDSSKAEKSLRALESKLSQVEGRGEATAAAMGRVNRVIGLLAGAFSIRQISTYADTWSDLNSRVANATGSTATATDTLQRLSQTARSTYSSLNATAETFLANANTMRELGVSTERQLDLSDALNNSMVISSMRGQDAAIVMDALSRSFSLGELRGDALNTVLMRGDRLTQALADGLGVATSELREMGGSGTLTTERVIAALTSQMEVLRKEADAMPATLADGFTLIGNSALELVGSIDQAFGTSEGIAGMMVNAADAVRDNVGPITDQMVSLDWALRGATGAVIALTGAKYGLATATWAVTTAQSAFLKVIRRNPIVLAAAGVTALAGAYYGARNATMEFGDTQASVADWTQGVWVGTQRTVSDAAGGMLSDTESALGRASQLMTSSATLAGAVWSAMYSDLISDARDSANGMIAYMDTFGSSVGLVAGATRDAFSNAFRDTLGLSRAFMMDLLNILSGDRSFSSFNQLRDQLSDNFTAPFKEAIEQVGQISQENLNTDYLGNMAGGLSDRLGVLRNNISDAAFEARMARGEFGLVAEGFSEGTKAADGLGAGMLGLGGIIQDVSGSSKKAMEDARREAEQFASSLQSLTDRLFPLEAAQRSYRDDQELLTLAWAKGEMGVMRYLEALNQLEQAQLSTQTASAVYGGGGGFGAEIGVRGGLGAPTNPLASQGQDDYWTKWLQSAETALTDFDQLAANTAENFQRGFGNAFEAMIFDSQSFGEAFYNLSDGIARSMINSLGQMAGQWLAYQAVQMTMGKASEAAAIGSATATGSAIAAAYAPAAAAASLASFGANAAPAIAGMTAAYAVSAAGGQLGGLFSSSYGASSSGSFAGFAEGGWTGPGAKHDIAGLVHADEVVWSKSDVARAGGVGVVEAMRKGLSGYADGGYVSRSPIPVTDRLERYRRQDAPQQSQPEASKLEIHMHEDASRAGQVQQRSDQNGTQYIDIWVNSLLTDGKVHKALKYKYGLSNLPH</sequence>
<keyword evidence="3" id="KW-1185">Reference proteome</keyword>
<accession>A0ABR9EXR2</accession>
<evidence type="ECO:0000313" key="3">
    <source>
        <dbReference type="Proteomes" id="UP001645039"/>
    </source>
</evidence>
<evidence type="ECO:0000313" key="2">
    <source>
        <dbReference type="EMBL" id="MBE0399018.1"/>
    </source>
</evidence>
<dbReference type="InterPro" id="IPR013491">
    <property type="entry name" value="Tape_meas_N"/>
</dbReference>
<gene>
    <name evidence="2" type="ORF">EI168_02700</name>
</gene>
<organism evidence="2 3">
    <name type="scientific">Halomonas casei</name>
    <dbReference type="NCBI Taxonomy" id="2742613"/>
    <lineage>
        <taxon>Bacteria</taxon>
        <taxon>Pseudomonadati</taxon>
        <taxon>Pseudomonadota</taxon>
        <taxon>Gammaproteobacteria</taxon>
        <taxon>Oceanospirillales</taxon>
        <taxon>Halomonadaceae</taxon>
        <taxon>Halomonas</taxon>
    </lineage>
</organism>
<comment type="caution">
    <text evidence="2">The sequence shown here is derived from an EMBL/GenBank/DDBJ whole genome shotgun (WGS) entry which is preliminary data.</text>
</comment>